<keyword evidence="2" id="KW-1185">Reference proteome</keyword>
<comment type="caution">
    <text evidence="1">The sequence shown here is derived from an EMBL/GenBank/DDBJ whole genome shotgun (WGS) entry which is preliminary data.</text>
</comment>
<accession>A0A7W6DG15</accession>
<dbReference type="EMBL" id="JACIEB010000003">
    <property type="protein sequence ID" value="MBB3982102.1"/>
    <property type="molecule type" value="Genomic_DNA"/>
</dbReference>
<organism evidence="1 2">
    <name type="scientific">Sphingobium fontiphilum</name>
    <dbReference type="NCBI Taxonomy" id="944425"/>
    <lineage>
        <taxon>Bacteria</taxon>
        <taxon>Pseudomonadati</taxon>
        <taxon>Pseudomonadota</taxon>
        <taxon>Alphaproteobacteria</taxon>
        <taxon>Sphingomonadales</taxon>
        <taxon>Sphingomonadaceae</taxon>
        <taxon>Sphingobium</taxon>
    </lineage>
</organism>
<sequence length="140" mass="15505">MQAANIALARIAPALKPQAERVAFELDPDRPLSEQANQILIGVAEGKSDADTARTLIACIQSVSGIARVQRLEQARIAPRSPFEAAYGSFDAFAADTQAGIDAGQFDSRDMPVVLNCIRRWHDEGVWGLWRRDRIWEMAR</sequence>
<name>A0A7W6DG15_9SPHN</name>
<gene>
    <name evidence="1" type="ORF">GGR44_001761</name>
</gene>
<proteinExistence type="predicted"/>
<dbReference type="Proteomes" id="UP000552757">
    <property type="component" value="Unassembled WGS sequence"/>
</dbReference>
<evidence type="ECO:0000313" key="1">
    <source>
        <dbReference type="EMBL" id="MBB3982102.1"/>
    </source>
</evidence>
<reference evidence="1 2" key="1">
    <citation type="submission" date="2020-08" db="EMBL/GenBank/DDBJ databases">
        <title>Genomic Encyclopedia of Type Strains, Phase IV (KMG-IV): sequencing the most valuable type-strain genomes for metagenomic binning, comparative biology and taxonomic classification.</title>
        <authorList>
            <person name="Goeker M."/>
        </authorList>
    </citation>
    <scope>NUCLEOTIDE SEQUENCE [LARGE SCALE GENOMIC DNA]</scope>
    <source>
        <strain evidence="1 2">DSM 29348</strain>
    </source>
</reference>
<dbReference type="AlphaFoldDB" id="A0A7W6DG15"/>
<dbReference type="RefSeq" id="WP_183955160.1">
    <property type="nucleotide sequence ID" value="NZ_JACIEB010000003.1"/>
</dbReference>
<protein>
    <submittedName>
        <fullName evidence="1">Uncharacterized protein</fullName>
    </submittedName>
</protein>
<evidence type="ECO:0000313" key="2">
    <source>
        <dbReference type="Proteomes" id="UP000552757"/>
    </source>
</evidence>